<dbReference type="EMBL" id="VUJU01001807">
    <property type="protein sequence ID" value="KAF0763763.1"/>
    <property type="molecule type" value="Genomic_DNA"/>
</dbReference>
<keyword evidence="1" id="KW-0812">Transmembrane</keyword>
<organism evidence="2 3">
    <name type="scientific">Aphis craccivora</name>
    <name type="common">Cowpea aphid</name>
    <dbReference type="NCBI Taxonomy" id="307492"/>
    <lineage>
        <taxon>Eukaryota</taxon>
        <taxon>Metazoa</taxon>
        <taxon>Ecdysozoa</taxon>
        <taxon>Arthropoda</taxon>
        <taxon>Hexapoda</taxon>
        <taxon>Insecta</taxon>
        <taxon>Pterygota</taxon>
        <taxon>Neoptera</taxon>
        <taxon>Paraneoptera</taxon>
        <taxon>Hemiptera</taxon>
        <taxon>Sternorrhyncha</taxon>
        <taxon>Aphidomorpha</taxon>
        <taxon>Aphidoidea</taxon>
        <taxon>Aphididae</taxon>
        <taxon>Aphidini</taxon>
        <taxon>Aphis</taxon>
        <taxon>Aphis</taxon>
    </lineage>
</organism>
<keyword evidence="3" id="KW-1185">Reference proteome</keyword>
<dbReference type="Proteomes" id="UP000478052">
    <property type="component" value="Unassembled WGS sequence"/>
</dbReference>
<feature type="transmembrane region" description="Helical" evidence="1">
    <location>
        <begin position="6"/>
        <end position="26"/>
    </location>
</feature>
<evidence type="ECO:0000313" key="3">
    <source>
        <dbReference type="Proteomes" id="UP000478052"/>
    </source>
</evidence>
<sequence>KHFFHIIIITIIIIFIIIIIFLLLLLCRLPPYRSSITAATEDDDDGVLRFSRFTKSSLSTFSDAQNPAAAAAVVLLLLLISSSSRSSNNTRPARPLWLSSTHTVRLFYYIFISFFSPFFFSAPRRRVYPCVHVCDSIRECVCVFVRARRLAHT</sequence>
<gene>
    <name evidence="2" type="ORF">FWK35_00021628</name>
</gene>
<protein>
    <submittedName>
        <fullName evidence="2">Uncharacterized protein</fullName>
    </submittedName>
</protein>
<keyword evidence="1" id="KW-0472">Membrane</keyword>
<keyword evidence="1" id="KW-1133">Transmembrane helix</keyword>
<feature type="non-terminal residue" evidence="2">
    <location>
        <position position="1"/>
    </location>
</feature>
<evidence type="ECO:0000313" key="2">
    <source>
        <dbReference type="EMBL" id="KAF0763763.1"/>
    </source>
</evidence>
<comment type="caution">
    <text evidence="2">The sequence shown here is derived from an EMBL/GenBank/DDBJ whole genome shotgun (WGS) entry which is preliminary data.</text>
</comment>
<accession>A0A6G0Z0F1</accession>
<proteinExistence type="predicted"/>
<feature type="transmembrane region" description="Helical" evidence="1">
    <location>
        <begin position="106"/>
        <end position="122"/>
    </location>
</feature>
<dbReference type="AlphaFoldDB" id="A0A6G0Z0F1"/>
<reference evidence="2 3" key="1">
    <citation type="submission" date="2019-08" db="EMBL/GenBank/DDBJ databases">
        <title>Whole genome of Aphis craccivora.</title>
        <authorList>
            <person name="Voronova N.V."/>
            <person name="Shulinski R.S."/>
            <person name="Bandarenka Y.V."/>
            <person name="Zhorov D.G."/>
            <person name="Warner D."/>
        </authorList>
    </citation>
    <scope>NUCLEOTIDE SEQUENCE [LARGE SCALE GENOMIC DNA]</scope>
    <source>
        <strain evidence="2">180601</strain>
        <tissue evidence="2">Whole Body</tissue>
    </source>
</reference>
<name>A0A6G0Z0F1_APHCR</name>
<feature type="transmembrane region" description="Helical" evidence="1">
    <location>
        <begin position="68"/>
        <end position="86"/>
    </location>
</feature>
<evidence type="ECO:0000256" key="1">
    <source>
        <dbReference type="SAM" id="Phobius"/>
    </source>
</evidence>